<keyword evidence="3" id="KW-1185">Reference proteome</keyword>
<name>A0A8J6FNA7_ELECQ</name>
<evidence type="ECO:0000256" key="1">
    <source>
        <dbReference type="SAM" id="Phobius"/>
    </source>
</evidence>
<proteinExistence type="predicted"/>
<keyword evidence="1" id="KW-0812">Transmembrane</keyword>
<dbReference type="EMBL" id="WNTK01000002">
    <property type="protein sequence ID" value="KAG9489765.1"/>
    <property type="molecule type" value="Genomic_DNA"/>
</dbReference>
<keyword evidence="1" id="KW-1133">Transmembrane helix</keyword>
<evidence type="ECO:0000313" key="2">
    <source>
        <dbReference type="EMBL" id="KAG9489765.1"/>
    </source>
</evidence>
<accession>A0A8J6FNA7</accession>
<feature type="transmembrane region" description="Helical" evidence="1">
    <location>
        <begin position="56"/>
        <end position="78"/>
    </location>
</feature>
<protein>
    <submittedName>
        <fullName evidence="2">Uncharacterized protein</fullName>
    </submittedName>
</protein>
<keyword evidence="1" id="KW-0472">Membrane</keyword>
<reference evidence="2" key="1">
    <citation type="thesis" date="2020" institute="ProQuest LLC" country="789 East Eisenhower Parkway, Ann Arbor, MI, USA">
        <title>Comparative Genomics and Chromosome Evolution.</title>
        <authorList>
            <person name="Mudd A.B."/>
        </authorList>
    </citation>
    <scope>NUCLEOTIDE SEQUENCE</scope>
    <source>
        <strain evidence="2">HN-11 Male</strain>
        <tissue evidence="2">Kidney and liver</tissue>
    </source>
</reference>
<dbReference type="AlphaFoldDB" id="A0A8J6FNA7"/>
<evidence type="ECO:0000313" key="3">
    <source>
        <dbReference type="Proteomes" id="UP000770717"/>
    </source>
</evidence>
<gene>
    <name evidence="2" type="ORF">GDO78_005615</name>
</gene>
<organism evidence="2 3">
    <name type="scientific">Eleutherodactylus coqui</name>
    <name type="common">Puerto Rican coqui</name>
    <dbReference type="NCBI Taxonomy" id="57060"/>
    <lineage>
        <taxon>Eukaryota</taxon>
        <taxon>Metazoa</taxon>
        <taxon>Chordata</taxon>
        <taxon>Craniata</taxon>
        <taxon>Vertebrata</taxon>
        <taxon>Euteleostomi</taxon>
        <taxon>Amphibia</taxon>
        <taxon>Batrachia</taxon>
        <taxon>Anura</taxon>
        <taxon>Neobatrachia</taxon>
        <taxon>Hyloidea</taxon>
        <taxon>Eleutherodactylidae</taxon>
        <taxon>Eleutherodactylinae</taxon>
        <taxon>Eleutherodactylus</taxon>
        <taxon>Eleutherodactylus</taxon>
    </lineage>
</organism>
<comment type="caution">
    <text evidence="2">The sequence shown here is derived from an EMBL/GenBank/DDBJ whole genome shotgun (WGS) entry which is preliminary data.</text>
</comment>
<sequence length="82" mass="9819">MQVTRIHLSSEWANLALLVGLQEVEKKQLGTKVIYYKRTLGNTREKRRRESETGSLETMWTLLYRLCLIMMTTLFYFFNPRD</sequence>
<dbReference type="Proteomes" id="UP000770717">
    <property type="component" value="Unassembled WGS sequence"/>
</dbReference>